<proteinExistence type="predicted"/>
<dbReference type="AlphaFoldDB" id="A0A4R8DVG4"/>
<sequence length="263" mass="29897">MESILKYTGIAGLSITLLYLLFKNILSKKIIPILTKRQGYNILRLMILGIFLLSVFSLIAYLIMHSAPKSFSSKNNVRDTSIVIQGNRNAIVTENQGTIVTGDHANINQGPPEYDGDFANKPFEEFVRENDGRTVFINIDIPNVPFSKDIVDNFDYQDHNRIPTYVTKFGYGRTGDINLLEFAVLWPCDPKIYWKDASQDELNDDHIYYAGPLEGILTVKFIVNNLNIGFITEKFHDIYIKGQYRVNYQLGGQGQNFVTLSPI</sequence>
<accession>A0A4R8DVG4</accession>
<gene>
    <name evidence="2" type="ORF">EDB95_2501</name>
</gene>
<comment type="caution">
    <text evidence="2">The sequence shown here is derived from an EMBL/GenBank/DDBJ whole genome shotgun (WGS) entry which is preliminary data.</text>
</comment>
<keyword evidence="1" id="KW-0472">Membrane</keyword>
<organism evidence="2 3">
    <name type="scientific">Dinghuibacter silviterrae</name>
    <dbReference type="NCBI Taxonomy" id="1539049"/>
    <lineage>
        <taxon>Bacteria</taxon>
        <taxon>Pseudomonadati</taxon>
        <taxon>Bacteroidota</taxon>
        <taxon>Chitinophagia</taxon>
        <taxon>Chitinophagales</taxon>
        <taxon>Chitinophagaceae</taxon>
        <taxon>Dinghuibacter</taxon>
    </lineage>
</organism>
<evidence type="ECO:0000313" key="2">
    <source>
        <dbReference type="EMBL" id="TDX01465.1"/>
    </source>
</evidence>
<evidence type="ECO:0000256" key="1">
    <source>
        <dbReference type="SAM" id="Phobius"/>
    </source>
</evidence>
<evidence type="ECO:0000313" key="3">
    <source>
        <dbReference type="Proteomes" id="UP000294498"/>
    </source>
</evidence>
<keyword evidence="3" id="KW-1185">Reference proteome</keyword>
<name>A0A4R8DVG4_9BACT</name>
<dbReference type="EMBL" id="SODV01000001">
    <property type="protein sequence ID" value="TDX01465.1"/>
    <property type="molecule type" value="Genomic_DNA"/>
</dbReference>
<feature type="transmembrane region" description="Helical" evidence="1">
    <location>
        <begin position="42"/>
        <end position="64"/>
    </location>
</feature>
<feature type="transmembrane region" description="Helical" evidence="1">
    <location>
        <begin position="6"/>
        <end position="22"/>
    </location>
</feature>
<protein>
    <submittedName>
        <fullName evidence="2">Uncharacterized protein</fullName>
    </submittedName>
</protein>
<keyword evidence="1" id="KW-1133">Transmembrane helix</keyword>
<reference evidence="2 3" key="1">
    <citation type="submission" date="2019-03" db="EMBL/GenBank/DDBJ databases">
        <title>Genomic Encyclopedia of Type Strains, Phase IV (KMG-IV): sequencing the most valuable type-strain genomes for metagenomic binning, comparative biology and taxonomic classification.</title>
        <authorList>
            <person name="Goeker M."/>
        </authorList>
    </citation>
    <scope>NUCLEOTIDE SEQUENCE [LARGE SCALE GENOMIC DNA]</scope>
    <source>
        <strain evidence="2 3">DSM 100059</strain>
    </source>
</reference>
<keyword evidence="1" id="KW-0812">Transmembrane</keyword>
<dbReference type="Proteomes" id="UP000294498">
    <property type="component" value="Unassembled WGS sequence"/>
</dbReference>